<dbReference type="GO" id="GO:0045944">
    <property type="term" value="P:positive regulation of transcription by RNA polymerase II"/>
    <property type="evidence" value="ECO:0007669"/>
    <property type="project" value="TreeGrafter"/>
</dbReference>
<evidence type="ECO:0000256" key="10">
    <source>
        <dbReference type="SAM" id="MobiDB-lite"/>
    </source>
</evidence>
<evidence type="ECO:0000256" key="6">
    <source>
        <dbReference type="ARBA" id="ARBA00023015"/>
    </source>
</evidence>
<dbReference type="OrthoDB" id="10265171at2759"/>
<evidence type="ECO:0000256" key="9">
    <source>
        <dbReference type="ARBA" id="ARBA00023242"/>
    </source>
</evidence>
<comment type="subcellular location">
    <subcellularLocation>
        <location evidence="1">Nucleus</location>
    </subcellularLocation>
</comment>
<feature type="region of interest" description="Disordered" evidence="10">
    <location>
        <begin position="113"/>
        <end position="139"/>
    </location>
</feature>
<evidence type="ECO:0000256" key="3">
    <source>
        <dbReference type="ARBA" id="ARBA00022737"/>
    </source>
</evidence>
<feature type="region of interest" description="Disordered" evidence="10">
    <location>
        <begin position="175"/>
        <end position="281"/>
    </location>
</feature>
<evidence type="ECO:0000256" key="2">
    <source>
        <dbReference type="ARBA" id="ARBA00007945"/>
    </source>
</evidence>
<evidence type="ECO:0000313" key="13">
    <source>
        <dbReference type="Proteomes" id="UP000288216"/>
    </source>
</evidence>
<dbReference type="Proteomes" id="UP000288216">
    <property type="component" value="Unassembled WGS sequence"/>
</dbReference>
<keyword evidence="6" id="KW-0805">Transcription regulation</keyword>
<dbReference type="GO" id="GO:0003713">
    <property type="term" value="F:transcription coactivator activity"/>
    <property type="evidence" value="ECO:0007669"/>
    <property type="project" value="TreeGrafter"/>
</dbReference>
<dbReference type="EMBL" id="BFAA01003624">
    <property type="protein sequence ID" value="GCB60008.1"/>
    <property type="molecule type" value="Genomic_DNA"/>
</dbReference>
<dbReference type="OMA" id="NSQGQFR"/>
<comment type="caution">
    <text evidence="12">The sequence shown here is derived from an EMBL/GenBank/DDBJ whole genome shotgun (WGS) entry which is preliminary data.</text>
</comment>
<name>A0A401NGF7_SCYTO</name>
<keyword evidence="5" id="KW-0156">Chromatin regulator</keyword>
<dbReference type="GO" id="GO:0006325">
    <property type="term" value="P:chromatin organization"/>
    <property type="evidence" value="ECO:0007669"/>
    <property type="project" value="UniProtKB-KW"/>
</dbReference>
<dbReference type="STRING" id="75743.A0A401NGF7"/>
<dbReference type="Pfam" id="PF05030">
    <property type="entry name" value="SSXT"/>
    <property type="match status" value="1"/>
</dbReference>
<dbReference type="AlphaFoldDB" id="A0A401NGF7"/>
<protein>
    <recommendedName>
        <fullName evidence="11">SS18 N-terminal domain-containing protein</fullName>
    </recommendedName>
</protein>
<evidence type="ECO:0000313" key="12">
    <source>
        <dbReference type="EMBL" id="GCB60008.1"/>
    </source>
</evidence>
<gene>
    <name evidence="12" type="ORF">scyTo_0009092</name>
</gene>
<evidence type="ECO:0000256" key="4">
    <source>
        <dbReference type="ARBA" id="ARBA00022837"/>
    </source>
</evidence>
<organism evidence="12 13">
    <name type="scientific">Scyliorhinus torazame</name>
    <name type="common">Cloudy catshark</name>
    <name type="synonym">Catulus torazame</name>
    <dbReference type="NCBI Taxonomy" id="75743"/>
    <lineage>
        <taxon>Eukaryota</taxon>
        <taxon>Metazoa</taxon>
        <taxon>Chordata</taxon>
        <taxon>Craniata</taxon>
        <taxon>Vertebrata</taxon>
        <taxon>Chondrichthyes</taxon>
        <taxon>Elasmobranchii</taxon>
        <taxon>Galeomorphii</taxon>
        <taxon>Galeoidea</taxon>
        <taxon>Carcharhiniformes</taxon>
        <taxon>Scyliorhinidae</taxon>
        <taxon>Scyliorhinus</taxon>
    </lineage>
</organism>
<dbReference type="PANTHER" id="PTHR23107:SF21">
    <property type="entry name" value="CALCIUM-RESPONSIVE TRANSACTIVATOR"/>
    <property type="match status" value="1"/>
</dbReference>
<keyword evidence="8" id="KW-0804">Transcription</keyword>
<evidence type="ECO:0000256" key="7">
    <source>
        <dbReference type="ARBA" id="ARBA00023159"/>
    </source>
</evidence>
<keyword evidence="4" id="KW-0106">Calcium</keyword>
<evidence type="ECO:0000256" key="5">
    <source>
        <dbReference type="ARBA" id="ARBA00022853"/>
    </source>
</evidence>
<feature type="domain" description="SS18 N-terminal" evidence="11">
    <location>
        <begin position="35"/>
        <end position="82"/>
    </location>
</feature>
<dbReference type="GO" id="GO:0050775">
    <property type="term" value="P:positive regulation of dendrite morphogenesis"/>
    <property type="evidence" value="ECO:0007669"/>
    <property type="project" value="TreeGrafter"/>
</dbReference>
<keyword evidence="9" id="KW-0539">Nucleus</keyword>
<keyword evidence="13" id="KW-1185">Reference proteome</keyword>
<feature type="compositionally biased region" description="Polar residues" evidence="10">
    <location>
        <begin position="229"/>
        <end position="248"/>
    </location>
</feature>
<evidence type="ECO:0000256" key="8">
    <source>
        <dbReference type="ARBA" id="ARBA00023163"/>
    </source>
</evidence>
<feature type="compositionally biased region" description="Polar residues" evidence="10">
    <location>
        <begin position="185"/>
        <end position="209"/>
    </location>
</feature>
<accession>A0A401NGF7</accession>
<dbReference type="InterPro" id="IPR007726">
    <property type="entry name" value="SS18_N"/>
</dbReference>
<evidence type="ECO:0000259" key="11">
    <source>
        <dbReference type="Pfam" id="PF05030"/>
    </source>
</evidence>
<feature type="compositionally biased region" description="Low complexity" evidence="10">
    <location>
        <begin position="256"/>
        <end position="274"/>
    </location>
</feature>
<sequence>MAGLLYEERLSAGFTGWSCRWEIPDPCRRTGFLTLLDENNQLIQCIVEYQNNGKTAECTQYQQILHRNLIYLATIADSSQNVPSAQPVTLGQPMAMGPGGLEPVGRTIDSMGNGTPPPGSGNAHQMAAGVGSPFPQGQPHCQPVTPNPAMGLPVGSHVNVGNFNQAQEQMGVSLGQPLGTHLQPVAQQNPAGTWYGPQQGQFQQNTGSHQQNFYQQYPPQQPLTSTPQDFNSAQNSQGQFRNFQQDPGQQYVAFRPQQSAPNPAQPQAFQYGQGAQYGGFQ</sequence>
<proteinExistence type="inferred from homology"/>
<dbReference type="PANTHER" id="PTHR23107">
    <property type="entry name" value="SYNOVIAL SARCOMA ASSOCIATED SS18 PROTEIN"/>
    <property type="match status" value="1"/>
</dbReference>
<keyword evidence="3" id="KW-0677">Repeat</keyword>
<dbReference type="GO" id="GO:0005654">
    <property type="term" value="C:nucleoplasm"/>
    <property type="evidence" value="ECO:0007669"/>
    <property type="project" value="UniProtKB-ARBA"/>
</dbReference>
<feature type="compositionally biased region" description="Low complexity" evidence="10">
    <location>
        <begin position="210"/>
        <end position="228"/>
    </location>
</feature>
<reference evidence="12 13" key="1">
    <citation type="journal article" date="2018" name="Nat. Ecol. Evol.">
        <title>Shark genomes provide insights into elasmobranch evolution and the origin of vertebrates.</title>
        <authorList>
            <person name="Hara Y"/>
            <person name="Yamaguchi K"/>
            <person name="Onimaru K"/>
            <person name="Kadota M"/>
            <person name="Koyanagi M"/>
            <person name="Keeley SD"/>
            <person name="Tatsumi K"/>
            <person name="Tanaka K"/>
            <person name="Motone F"/>
            <person name="Kageyama Y"/>
            <person name="Nozu R"/>
            <person name="Adachi N"/>
            <person name="Nishimura O"/>
            <person name="Nakagawa R"/>
            <person name="Tanegashima C"/>
            <person name="Kiyatake I"/>
            <person name="Matsumoto R"/>
            <person name="Murakumo K"/>
            <person name="Nishida K"/>
            <person name="Terakita A"/>
            <person name="Kuratani S"/>
            <person name="Sato K"/>
            <person name="Hyodo S Kuraku.S."/>
        </authorList>
    </citation>
    <scope>NUCLEOTIDE SEQUENCE [LARGE SCALE GENOMIC DNA]</scope>
</reference>
<comment type="similarity">
    <text evidence="2">Belongs to the SS18 family.</text>
</comment>
<evidence type="ECO:0000256" key="1">
    <source>
        <dbReference type="ARBA" id="ARBA00004123"/>
    </source>
</evidence>
<keyword evidence="7" id="KW-0010">Activator</keyword>